<evidence type="ECO:0000256" key="3">
    <source>
        <dbReference type="ARBA" id="ARBA00022857"/>
    </source>
</evidence>
<protein>
    <submittedName>
        <fullName evidence="6">Malonic semialdehyde reductase</fullName>
    </submittedName>
</protein>
<dbReference type="Proteomes" id="UP000245911">
    <property type="component" value="Unassembled WGS sequence"/>
</dbReference>
<dbReference type="NCBIfam" id="NF003768">
    <property type="entry name" value="PRK05365.1"/>
    <property type="match status" value="1"/>
</dbReference>
<evidence type="ECO:0000256" key="2">
    <source>
        <dbReference type="ARBA" id="ARBA00022643"/>
    </source>
</evidence>
<evidence type="ECO:0000259" key="5">
    <source>
        <dbReference type="Pfam" id="PF00881"/>
    </source>
</evidence>
<dbReference type="InterPro" id="IPR000415">
    <property type="entry name" value="Nitroreductase-like"/>
</dbReference>
<organism evidence="6 7">
    <name type="scientific">Pararhodobacter oceanensis</name>
    <dbReference type="NCBI Taxonomy" id="2172121"/>
    <lineage>
        <taxon>Bacteria</taxon>
        <taxon>Pseudomonadati</taxon>
        <taxon>Pseudomonadota</taxon>
        <taxon>Alphaproteobacteria</taxon>
        <taxon>Rhodobacterales</taxon>
        <taxon>Paracoccaceae</taxon>
        <taxon>Pararhodobacter</taxon>
    </lineage>
</organism>
<dbReference type="GO" id="GO:0016491">
    <property type="term" value="F:oxidoreductase activity"/>
    <property type="evidence" value="ECO:0007669"/>
    <property type="project" value="UniProtKB-KW"/>
</dbReference>
<evidence type="ECO:0000256" key="1">
    <source>
        <dbReference type="ARBA" id="ARBA00022630"/>
    </source>
</evidence>
<keyword evidence="2" id="KW-0288">FMN</keyword>
<dbReference type="Gene3D" id="3.40.109.10">
    <property type="entry name" value="NADH Oxidase"/>
    <property type="match status" value="1"/>
</dbReference>
<dbReference type="SUPFAM" id="SSF55469">
    <property type="entry name" value="FMN-dependent nitroreductase-like"/>
    <property type="match status" value="1"/>
</dbReference>
<dbReference type="RefSeq" id="WP_116559552.1">
    <property type="nucleotide sequence ID" value="NZ_QDKM01000010.1"/>
</dbReference>
<dbReference type="PANTHER" id="PTHR43543:SF1">
    <property type="entry name" value="MALONIC SEMIALDEHYDE REDUCTASE RUTE-RELATED"/>
    <property type="match status" value="1"/>
</dbReference>
<evidence type="ECO:0000313" key="6">
    <source>
        <dbReference type="EMBL" id="PVH27635.1"/>
    </source>
</evidence>
<sequence length="223" mass="24889">MNASAPKPCPEADPREAAQAEIRELRARIPHLDEDAIDLILTKARSHYAWQDRPVSEAQLRRLYEITKMGATSMNCSPARFFFITSPEGKAKLTPALKPKNVAKMLSAPVTVVIAEDLAFWERLDVLFPHEDRKPLFRGKSAYIRETAARNATLQGGYMMIAARAMGLDCGPMSGFDNAAVDRELFSGTTLRSNFLLNLGYADETAIFPKLPRLPFEEACRIM</sequence>
<dbReference type="OrthoDB" id="9784375at2"/>
<accession>A0A2T8HQF1</accession>
<dbReference type="Pfam" id="PF00881">
    <property type="entry name" value="Nitroreductase"/>
    <property type="match status" value="1"/>
</dbReference>
<evidence type="ECO:0000256" key="4">
    <source>
        <dbReference type="ARBA" id="ARBA00023002"/>
    </source>
</evidence>
<dbReference type="PANTHER" id="PTHR43543">
    <property type="entry name" value="MALONIC SEMIALDEHYDE REDUCTASE RUTE-RELATED"/>
    <property type="match status" value="1"/>
</dbReference>
<dbReference type="CDD" id="cd02148">
    <property type="entry name" value="RutE-like"/>
    <property type="match status" value="1"/>
</dbReference>
<reference evidence="6 7" key="1">
    <citation type="submission" date="2018-04" db="EMBL/GenBank/DDBJ databases">
        <title>Pararhodobacter oceanense sp. nov., isolated from marine intertidal sediment.</title>
        <authorList>
            <person name="Wang X.-L."/>
            <person name="Du Z.-J."/>
        </authorList>
    </citation>
    <scope>NUCLEOTIDE SEQUENCE [LARGE SCALE GENOMIC DNA]</scope>
    <source>
        <strain evidence="6 7">AM505</strain>
    </source>
</reference>
<dbReference type="InterPro" id="IPR050461">
    <property type="entry name" value="Nitroreductase_HadB/RutE"/>
</dbReference>
<keyword evidence="3" id="KW-0521">NADP</keyword>
<dbReference type="AlphaFoldDB" id="A0A2T8HQF1"/>
<keyword evidence="7" id="KW-1185">Reference proteome</keyword>
<gene>
    <name evidence="6" type="ORF">DDE20_16090</name>
</gene>
<name>A0A2T8HQF1_9RHOB</name>
<dbReference type="InterPro" id="IPR023936">
    <property type="entry name" value="RutE-like"/>
</dbReference>
<proteinExistence type="predicted"/>
<comment type="caution">
    <text evidence="6">The sequence shown here is derived from an EMBL/GenBank/DDBJ whole genome shotgun (WGS) entry which is preliminary data.</text>
</comment>
<dbReference type="InterPro" id="IPR029479">
    <property type="entry name" value="Nitroreductase"/>
</dbReference>
<dbReference type="EMBL" id="QDKM01000010">
    <property type="protein sequence ID" value="PVH27635.1"/>
    <property type="molecule type" value="Genomic_DNA"/>
</dbReference>
<keyword evidence="4" id="KW-0560">Oxidoreductase</keyword>
<keyword evidence="1" id="KW-0285">Flavoprotein</keyword>
<feature type="domain" description="Nitroreductase" evidence="5">
    <location>
        <begin position="43"/>
        <end position="185"/>
    </location>
</feature>
<evidence type="ECO:0000313" key="7">
    <source>
        <dbReference type="Proteomes" id="UP000245911"/>
    </source>
</evidence>